<keyword evidence="4 8" id="KW-0547">Nucleotide-binding</keyword>
<evidence type="ECO:0000256" key="9">
    <source>
        <dbReference type="RuleBase" id="RU003811"/>
    </source>
</evidence>
<dbReference type="SUPFAM" id="SSF52402">
    <property type="entry name" value="Adenine nucleotide alpha hydrolases-like"/>
    <property type="match status" value="1"/>
</dbReference>
<evidence type="ECO:0000256" key="3">
    <source>
        <dbReference type="ARBA" id="ARBA00022723"/>
    </source>
</evidence>
<dbReference type="NCBIfam" id="TIGR00552">
    <property type="entry name" value="nadE"/>
    <property type="match status" value="1"/>
</dbReference>
<organism evidence="12">
    <name type="scientific">uncultured Atribacterota bacterium</name>
    <dbReference type="NCBI Taxonomy" id="263865"/>
    <lineage>
        <taxon>Bacteria</taxon>
        <taxon>Pseudomonadati</taxon>
        <taxon>Atribacterota</taxon>
        <taxon>environmental samples</taxon>
    </lineage>
</organism>
<keyword evidence="3 8" id="KW-0479">Metal-binding</keyword>
<dbReference type="InterPro" id="IPR003694">
    <property type="entry name" value="NAD_synthase"/>
</dbReference>
<dbReference type="Gene3D" id="3.40.50.620">
    <property type="entry name" value="HUPs"/>
    <property type="match status" value="1"/>
</dbReference>
<dbReference type="EC" id="6.3.1.5" evidence="8 10"/>
<evidence type="ECO:0000259" key="11">
    <source>
        <dbReference type="Pfam" id="PF02540"/>
    </source>
</evidence>
<dbReference type="PANTHER" id="PTHR23090:SF9">
    <property type="entry name" value="GLUTAMINE-DEPENDENT NAD(+) SYNTHETASE"/>
    <property type="match status" value="1"/>
</dbReference>
<feature type="binding site" description="in other chain" evidence="8">
    <location>
        <position position="155"/>
    </location>
    <ligand>
        <name>deamido-NAD(+)</name>
        <dbReference type="ChEBI" id="CHEBI:58437"/>
        <note>ligand shared between two neighboring subunits</note>
    </ligand>
</feature>
<dbReference type="CDD" id="cd00553">
    <property type="entry name" value="NAD_synthase"/>
    <property type="match status" value="1"/>
</dbReference>
<protein>
    <recommendedName>
        <fullName evidence="8 10">NH(3)-dependent NAD(+) synthetase</fullName>
        <ecNumber evidence="8 10">6.3.1.5</ecNumber>
    </recommendedName>
</protein>
<dbReference type="UniPathway" id="UPA00253">
    <property type="reaction ID" value="UER00333"/>
</dbReference>
<dbReference type="InterPro" id="IPR022926">
    <property type="entry name" value="NH(3)-dep_NAD(+)_synth"/>
</dbReference>
<dbReference type="GO" id="GO:0009435">
    <property type="term" value="P:NAD+ biosynthetic process"/>
    <property type="evidence" value="ECO:0007669"/>
    <property type="project" value="UniProtKB-UniRule"/>
</dbReference>
<comment type="catalytic activity">
    <reaction evidence="8 10">
        <text>deamido-NAD(+) + NH4(+) + ATP = AMP + diphosphate + NAD(+) + H(+)</text>
        <dbReference type="Rhea" id="RHEA:21188"/>
        <dbReference type="ChEBI" id="CHEBI:15378"/>
        <dbReference type="ChEBI" id="CHEBI:28938"/>
        <dbReference type="ChEBI" id="CHEBI:30616"/>
        <dbReference type="ChEBI" id="CHEBI:33019"/>
        <dbReference type="ChEBI" id="CHEBI:57540"/>
        <dbReference type="ChEBI" id="CHEBI:58437"/>
        <dbReference type="ChEBI" id="CHEBI:456215"/>
        <dbReference type="EC" id="6.3.1.5"/>
    </reaction>
</comment>
<evidence type="ECO:0000256" key="8">
    <source>
        <dbReference type="HAMAP-Rule" id="MF_00193"/>
    </source>
</evidence>
<comment type="subunit">
    <text evidence="8">Homodimer.</text>
</comment>
<proteinExistence type="inferred from homology"/>
<feature type="domain" description="NAD/GMP synthase" evidence="11">
    <location>
        <begin position="16"/>
        <end position="240"/>
    </location>
</feature>
<dbReference type="InterPro" id="IPR022310">
    <property type="entry name" value="NAD/GMP_synthase"/>
</dbReference>
<feature type="binding site" evidence="8">
    <location>
        <position position="142"/>
    </location>
    <ligand>
        <name>ATP</name>
        <dbReference type="ChEBI" id="CHEBI:30616"/>
    </ligand>
</feature>
<evidence type="ECO:0000256" key="5">
    <source>
        <dbReference type="ARBA" id="ARBA00022840"/>
    </source>
</evidence>
<evidence type="ECO:0000313" key="12">
    <source>
        <dbReference type="EMBL" id="ADM94929.1"/>
    </source>
</evidence>
<dbReference type="EMBL" id="GU180079">
    <property type="protein sequence ID" value="ADM94929.1"/>
    <property type="molecule type" value="Genomic_DNA"/>
</dbReference>
<feature type="binding site" description="in other chain" evidence="8">
    <location>
        <position position="122"/>
    </location>
    <ligand>
        <name>deamido-NAD(+)</name>
        <dbReference type="ChEBI" id="CHEBI:58437"/>
        <note>ligand shared between two neighboring subunits</note>
    </ligand>
</feature>
<comment type="function">
    <text evidence="8">Catalyzes the ATP-dependent amidation of deamido-NAD to form NAD. Uses ammonia as a nitrogen source.</text>
</comment>
<dbReference type="GO" id="GO:0004359">
    <property type="term" value="F:glutaminase activity"/>
    <property type="evidence" value="ECO:0007669"/>
    <property type="project" value="InterPro"/>
</dbReference>
<keyword evidence="5 8" id="KW-0067">ATP-binding</keyword>
<evidence type="ECO:0000256" key="2">
    <source>
        <dbReference type="ARBA" id="ARBA00022598"/>
    </source>
</evidence>
<evidence type="ECO:0000256" key="6">
    <source>
        <dbReference type="ARBA" id="ARBA00022842"/>
    </source>
</evidence>
<sequence length="250" mass="28357">MGDNKKTKTDILERKIEKIITWIRAKVKEAGKKGVIFGLSGGIDSAVIAVLCQRAFPEHTISLILPCESQESDIQDAMSIIEKYHINYRNIDLTPVYLQLLSLIDPDDKYNNKIARANLKPRLRMTVLYYFANIFDYLVVGTGNKSEISIGYFTKYGDGGVDILPLGNSLKSEVIEMAQFLEIPQHIISKPPSAGLWENQTDEGEMGFSYEQLDYFLTYGKLKDKKVEDIIKRMHQLSAHKRTIPPVPDN</sequence>
<name>G3BMG4_9BACT</name>
<comment type="pathway">
    <text evidence="8">Cofactor biosynthesis; NAD(+) biosynthesis; NAD(+) from deamido-NAD(+) (ammonia route): step 1/1.</text>
</comment>
<gene>
    <name evidence="8" type="primary">nadE</name>
</gene>
<evidence type="ECO:0000256" key="10">
    <source>
        <dbReference type="RuleBase" id="RU003812"/>
    </source>
</evidence>
<dbReference type="GO" id="GO:0008795">
    <property type="term" value="F:NAD+ synthase activity"/>
    <property type="evidence" value="ECO:0007669"/>
    <property type="project" value="UniProtKB-UniRule"/>
</dbReference>
<feature type="binding site" evidence="8">
    <location>
        <position position="147"/>
    </location>
    <ligand>
        <name>Mg(2+)</name>
        <dbReference type="ChEBI" id="CHEBI:18420"/>
    </ligand>
</feature>
<dbReference type="PANTHER" id="PTHR23090">
    <property type="entry name" value="NH 3 /GLUTAMINE-DEPENDENT NAD + SYNTHETASE"/>
    <property type="match status" value="1"/>
</dbReference>
<dbReference type="GO" id="GO:0005524">
    <property type="term" value="F:ATP binding"/>
    <property type="evidence" value="ECO:0007669"/>
    <property type="project" value="UniProtKB-UniRule"/>
</dbReference>
<keyword evidence="2 8" id="KW-0436">Ligase</keyword>
<dbReference type="GO" id="GO:0003952">
    <property type="term" value="F:NAD+ synthase (glutamine-hydrolyzing) activity"/>
    <property type="evidence" value="ECO:0007669"/>
    <property type="project" value="InterPro"/>
</dbReference>
<dbReference type="InterPro" id="IPR014729">
    <property type="entry name" value="Rossmann-like_a/b/a_fold"/>
</dbReference>
<comment type="similarity">
    <text evidence="1 8 9">Belongs to the NAD synthetase family.</text>
</comment>
<evidence type="ECO:0000256" key="1">
    <source>
        <dbReference type="ARBA" id="ARBA00005859"/>
    </source>
</evidence>
<evidence type="ECO:0000256" key="7">
    <source>
        <dbReference type="ARBA" id="ARBA00023027"/>
    </source>
</evidence>
<keyword evidence="7 8" id="KW-0520">NAD</keyword>
<accession>G3BMG4</accession>
<keyword evidence="6 8" id="KW-0460">Magnesium</keyword>
<evidence type="ECO:0000256" key="4">
    <source>
        <dbReference type="ARBA" id="ARBA00022741"/>
    </source>
</evidence>
<feature type="binding site" evidence="8">
    <location>
        <position position="44"/>
    </location>
    <ligand>
        <name>Mg(2+)</name>
        <dbReference type="ChEBI" id="CHEBI:18420"/>
    </ligand>
</feature>
<feature type="binding site" evidence="8">
    <location>
        <position position="162"/>
    </location>
    <ligand>
        <name>deamido-NAD(+)</name>
        <dbReference type="ChEBI" id="CHEBI:58437"/>
        <note>ligand shared between two neighboring subunits</note>
    </ligand>
</feature>
<feature type="binding site" evidence="8">
    <location>
        <begin position="38"/>
        <end position="45"/>
    </location>
    <ligand>
        <name>ATP</name>
        <dbReference type="ChEBI" id="CHEBI:30616"/>
    </ligand>
</feature>
<feature type="binding site" evidence="8">
    <location>
        <position position="171"/>
    </location>
    <ligand>
        <name>ATP</name>
        <dbReference type="ChEBI" id="CHEBI:30616"/>
    </ligand>
</feature>
<dbReference type="Pfam" id="PF02540">
    <property type="entry name" value="NAD_synthase"/>
    <property type="match status" value="1"/>
</dbReference>
<dbReference type="GO" id="GO:0005737">
    <property type="term" value="C:cytoplasm"/>
    <property type="evidence" value="ECO:0007669"/>
    <property type="project" value="InterPro"/>
</dbReference>
<dbReference type="AlphaFoldDB" id="G3BMG4"/>
<dbReference type="HAMAP" id="MF_00193">
    <property type="entry name" value="NadE_ammonia_dep"/>
    <property type="match status" value="1"/>
</dbReference>
<feature type="binding site" description="in other chain" evidence="8">
    <location>
        <begin position="240"/>
        <end position="241"/>
    </location>
    <ligand>
        <name>deamido-NAD(+)</name>
        <dbReference type="ChEBI" id="CHEBI:58437"/>
        <note>ligand shared between two neighboring subunits</note>
    </ligand>
</feature>
<dbReference type="GO" id="GO:0046872">
    <property type="term" value="F:metal ion binding"/>
    <property type="evidence" value="ECO:0007669"/>
    <property type="project" value="UniProtKB-KW"/>
</dbReference>
<reference evidence="12" key="1">
    <citation type="submission" date="2009-11" db="EMBL/GenBank/DDBJ databases">
        <title>Microbial diversity profiles of fluids from low-temperature petroleum reservoirs with and without exogenous water perturbation.</title>
        <authorList>
            <person name="Pham V.D."/>
            <person name="Hnatow L.L."/>
            <person name="Zhang S."/>
            <person name="Fallon R.D."/>
            <person name="DeLong E.F."/>
            <person name="Keeler S.J."/>
        </authorList>
    </citation>
    <scope>NUCLEOTIDE SEQUENCE</scope>
</reference>
<feature type="binding site" evidence="8">
    <location>
        <position position="193"/>
    </location>
    <ligand>
        <name>ATP</name>
        <dbReference type="ChEBI" id="CHEBI:30616"/>
    </ligand>
</feature>